<name>A0AAV4P382_CAEEX</name>
<evidence type="ECO:0000313" key="2">
    <source>
        <dbReference type="Proteomes" id="UP001054945"/>
    </source>
</evidence>
<dbReference type="Proteomes" id="UP001054945">
    <property type="component" value="Unassembled WGS sequence"/>
</dbReference>
<accession>A0AAV4P382</accession>
<organism evidence="1 2">
    <name type="scientific">Caerostris extrusa</name>
    <name type="common">Bark spider</name>
    <name type="synonym">Caerostris bankana</name>
    <dbReference type="NCBI Taxonomy" id="172846"/>
    <lineage>
        <taxon>Eukaryota</taxon>
        <taxon>Metazoa</taxon>
        <taxon>Ecdysozoa</taxon>
        <taxon>Arthropoda</taxon>
        <taxon>Chelicerata</taxon>
        <taxon>Arachnida</taxon>
        <taxon>Araneae</taxon>
        <taxon>Araneomorphae</taxon>
        <taxon>Entelegynae</taxon>
        <taxon>Araneoidea</taxon>
        <taxon>Araneidae</taxon>
        <taxon>Caerostris</taxon>
    </lineage>
</organism>
<proteinExistence type="predicted"/>
<comment type="caution">
    <text evidence="1">The sequence shown here is derived from an EMBL/GenBank/DDBJ whole genome shotgun (WGS) entry which is preliminary data.</text>
</comment>
<dbReference type="EMBL" id="BPLR01003982">
    <property type="protein sequence ID" value="GIX91013.1"/>
    <property type="molecule type" value="Genomic_DNA"/>
</dbReference>
<protein>
    <submittedName>
        <fullName evidence="1">Uncharacterized protein</fullName>
    </submittedName>
</protein>
<gene>
    <name evidence="1" type="ORF">CEXT_258201</name>
</gene>
<evidence type="ECO:0000313" key="1">
    <source>
        <dbReference type="EMBL" id="GIX91013.1"/>
    </source>
</evidence>
<dbReference type="AlphaFoldDB" id="A0AAV4P382"/>
<reference evidence="1 2" key="1">
    <citation type="submission" date="2021-06" db="EMBL/GenBank/DDBJ databases">
        <title>Caerostris extrusa draft genome.</title>
        <authorList>
            <person name="Kono N."/>
            <person name="Arakawa K."/>
        </authorList>
    </citation>
    <scope>NUCLEOTIDE SEQUENCE [LARGE SCALE GENOMIC DNA]</scope>
</reference>
<sequence>MENPLASLSTQVESVMRSKTHSLYHNHRCVSFFKARCNLTEDGVTWGANCGVYCYGIRFSHLPTLVSSPLVPAPHSLRPQLVVR</sequence>
<keyword evidence="2" id="KW-1185">Reference proteome</keyword>